<accession>A0ABU6CTI6</accession>
<reference evidence="1 2" key="2">
    <citation type="submission" date="2024-01" db="EMBL/GenBank/DDBJ databases">
        <authorList>
            <person name="Xie X."/>
        </authorList>
    </citation>
    <scope>NUCLEOTIDE SEQUENCE [LARGE SCALE GENOMIC DNA]</scope>
    <source>
        <strain evidence="1">SCUT-1</strain>
    </source>
</reference>
<evidence type="ECO:0000313" key="1">
    <source>
        <dbReference type="EMBL" id="MEB4589474.1"/>
    </source>
</evidence>
<sequence length="219" mass="24021">MTASLAELSRQRDGLRDQRQTLQDTIAAKDGSAAAAVAAEEAEQYLASMIAGTEQYLRLQIAALMLGQQIEDYRRKHQTPVLQRAGGLFQRLTLDAYTGLRDELGDDGRPILLGVRPDNTEVLVERMSDGTRAQLYLSLRLAALEQHLRQGEPMPFVVDDILISFDDRRTQAGLEVLAEVAANTQVLLFTHHRRVLDLAGAVAGQAGVYTHELASSGGR</sequence>
<dbReference type="InterPro" id="IPR027417">
    <property type="entry name" value="P-loop_NTPase"/>
</dbReference>
<proteinExistence type="predicted"/>
<dbReference type="Gene3D" id="3.40.50.300">
    <property type="entry name" value="P-loop containing nucleotide triphosphate hydrolases"/>
    <property type="match status" value="1"/>
</dbReference>
<gene>
    <name evidence="1" type="ORF">VSS37_00640</name>
</gene>
<dbReference type="Proteomes" id="UP001308005">
    <property type="component" value="Unassembled WGS sequence"/>
</dbReference>
<reference evidence="2" key="1">
    <citation type="submission" date="2023-07" db="EMBL/GenBank/DDBJ databases">
        <title>The carbon used by Thiothrix.</title>
        <authorList>
            <person name="Chen L."/>
        </authorList>
    </citation>
    <scope>NUCLEOTIDE SEQUENCE [LARGE SCALE GENOMIC DNA]</scope>
</reference>
<dbReference type="PANTHER" id="PTHR41259:SF1">
    <property type="entry name" value="DOUBLE-STRAND BREAK REPAIR RAD50 ATPASE, PUTATIVE-RELATED"/>
    <property type="match status" value="1"/>
</dbReference>
<evidence type="ECO:0008006" key="3">
    <source>
        <dbReference type="Google" id="ProtNLM"/>
    </source>
</evidence>
<evidence type="ECO:0000313" key="2">
    <source>
        <dbReference type="Proteomes" id="UP001308005"/>
    </source>
</evidence>
<organism evidence="1 2">
    <name type="scientific">Candidatus Thiothrix phosphatis</name>
    <dbReference type="NCBI Taxonomy" id="3112415"/>
    <lineage>
        <taxon>Bacteria</taxon>
        <taxon>Pseudomonadati</taxon>
        <taxon>Pseudomonadota</taxon>
        <taxon>Gammaproteobacteria</taxon>
        <taxon>Thiotrichales</taxon>
        <taxon>Thiotrichaceae</taxon>
        <taxon>Thiothrix</taxon>
    </lineage>
</organism>
<dbReference type="SUPFAM" id="SSF52540">
    <property type="entry name" value="P-loop containing nucleoside triphosphate hydrolases"/>
    <property type="match status" value="1"/>
</dbReference>
<comment type="caution">
    <text evidence="1">The sequence shown here is derived from an EMBL/GenBank/DDBJ whole genome shotgun (WGS) entry which is preliminary data.</text>
</comment>
<dbReference type="EMBL" id="JAYMYJ010000005">
    <property type="protein sequence ID" value="MEB4589474.1"/>
    <property type="molecule type" value="Genomic_DNA"/>
</dbReference>
<dbReference type="RefSeq" id="WP_324692669.1">
    <property type="nucleotide sequence ID" value="NZ_JAYMYJ010000005.1"/>
</dbReference>
<dbReference type="PANTHER" id="PTHR41259">
    <property type="entry name" value="DOUBLE-STRAND BREAK REPAIR RAD50 ATPASE, PUTATIVE-RELATED"/>
    <property type="match status" value="1"/>
</dbReference>
<keyword evidence="2" id="KW-1185">Reference proteome</keyword>
<name>A0ABU6CTI6_9GAMM</name>
<protein>
    <recommendedName>
        <fullName evidence="3">Chromosome segregation protein SMC</fullName>
    </recommendedName>
</protein>